<dbReference type="EMBL" id="CP109535">
    <property type="protein sequence ID" value="WTY96467.1"/>
    <property type="molecule type" value="Genomic_DNA"/>
</dbReference>
<proteinExistence type="predicted"/>
<gene>
    <name evidence="2" type="ORF">OG626_16875</name>
</gene>
<evidence type="ECO:0008006" key="3">
    <source>
        <dbReference type="Google" id="ProtNLM"/>
    </source>
</evidence>
<name>A0AAU3GXG8_9ACTN</name>
<evidence type="ECO:0000256" key="1">
    <source>
        <dbReference type="SAM" id="MobiDB-lite"/>
    </source>
</evidence>
<protein>
    <recommendedName>
        <fullName evidence="3">Lipoprotein</fullName>
    </recommendedName>
</protein>
<dbReference type="PROSITE" id="PS51257">
    <property type="entry name" value="PROKAR_LIPOPROTEIN"/>
    <property type="match status" value="1"/>
</dbReference>
<accession>A0AAU3GXG8</accession>
<dbReference type="AlphaFoldDB" id="A0AAU3GXG8"/>
<sequence length="251" mass="26208">MHRSHPALRSIAVTVLLAGAAVGCGGDSDEGSSTDPAPGSDSVSLLPDGKSSEGSSASSLIEAVNETMRKTAFSSVGTSTAFEGALQHTRWNPDQGFSMKVTGTGDFTGGEMYCKDGTSYISTPLLAEMLKEKGTTITVPEQYEEVYVTSETGQGCDAYFAVSSSGTFAPDKDTTIEGKKARAVEVSTAETTDTYFVSDKAPNHLLKLNSKRDGSTSSTTYTDFGSAKPVQIPAKDSTMPMADFQNAVTAG</sequence>
<organism evidence="2">
    <name type="scientific">Streptomyces sp. NBC_01401</name>
    <dbReference type="NCBI Taxonomy" id="2903854"/>
    <lineage>
        <taxon>Bacteria</taxon>
        <taxon>Bacillati</taxon>
        <taxon>Actinomycetota</taxon>
        <taxon>Actinomycetes</taxon>
        <taxon>Kitasatosporales</taxon>
        <taxon>Streptomycetaceae</taxon>
        <taxon>Streptomyces</taxon>
    </lineage>
</organism>
<reference evidence="2" key="1">
    <citation type="submission" date="2022-10" db="EMBL/GenBank/DDBJ databases">
        <title>The complete genomes of actinobacterial strains from the NBC collection.</title>
        <authorList>
            <person name="Joergensen T.S."/>
            <person name="Alvarez Arevalo M."/>
            <person name="Sterndorff E.B."/>
            <person name="Faurdal D."/>
            <person name="Vuksanovic O."/>
            <person name="Mourched A.-S."/>
            <person name="Charusanti P."/>
            <person name="Shaw S."/>
            <person name="Blin K."/>
            <person name="Weber T."/>
        </authorList>
    </citation>
    <scope>NUCLEOTIDE SEQUENCE</scope>
    <source>
        <strain evidence="2">NBC_01401</strain>
    </source>
</reference>
<feature type="region of interest" description="Disordered" evidence="1">
    <location>
        <begin position="209"/>
        <end position="238"/>
    </location>
</feature>
<feature type="region of interest" description="Disordered" evidence="1">
    <location>
        <begin position="25"/>
        <end position="59"/>
    </location>
</feature>
<evidence type="ECO:0000313" key="2">
    <source>
        <dbReference type="EMBL" id="WTY96467.1"/>
    </source>
</evidence>